<proteinExistence type="predicted"/>
<gene>
    <name evidence="1" type="ORF">PHPALM_17140</name>
</gene>
<dbReference type="Proteomes" id="UP000237271">
    <property type="component" value="Unassembled WGS sequence"/>
</dbReference>
<evidence type="ECO:0000313" key="1">
    <source>
        <dbReference type="EMBL" id="POM66928.1"/>
    </source>
</evidence>
<dbReference type="AlphaFoldDB" id="A0A2P4XN08"/>
<keyword evidence="2" id="KW-1185">Reference proteome</keyword>
<sequence length="247" mass="28270">MRNSLARISTGCNSSILNQLQSNYRARIYQRSWEIVEMEDNSSKFRTQSFEIHRNIYRPSVEDSLPLPAKAKRNTTQTTSKLTAMIEGEMLPVHNGSTTMMTGTPITKFLKSKGADVSASVVSRMKQAIDERLHGVLAETAAAYLDELERCHWVKYAFNEKFQLPTFDEITSNLSEQANSWMGTELSSAKPLDVFNCYFIKLSELMSEKRQLAGNWIKRAEKKVWSRNYSKLAKIEQLQMECAILLH</sequence>
<name>A0A2P4XN08_9STRA</name>
<reference evidence="1 2" key="1">
    <citation type="journal article" date="2017" name="Genome Biol. Evol.">
        <title>Phytophthora megakarya and P. palmivora, closely related causal agents of cacao black pod rot, underwent increases in genome sizes and gene numbers by different mechanisms.</title>
        <authorList>
            <person name="Ali S.S."/>
            <person name="Shao J."/>
            <person name="Lary D.J."/>
            <person name="Kronmiller B."/>
            <person name="Shen D."/>
            <person name="Strem M.D."/>
            <person name="Amoako-Attah I."/>
            <person name="Akrofi A.Y."/>
            <person name="Begoude B.A."/>
            <person name="Ten Hoopen G.M."/>
            <person name="Coulibaly K."/>
            <person name="Kebe B.I."/>
            <person name="Melnick R.L."/>
            <person name="Guiltinan M.J."/>
            <person name="Tyler B.M."/>
            <person name="Meinhardt L.W."/>
            <person name="Bailey B.A."/>
        </authorList>
    </citation>
    <scope>NUCLEOTIDE SEQUENCE [LARGE SCALE GENOMIC DNA]</scope>
    <source>
        <strain evidence="2">sbr112.9</strain>
    </source>
</reference>
<evidence type="ECO:0000313" key="2">
    <source>
        <dbReference type="Proteomes" id="UP000237271"/>
    </source>
</evidence>
<accession>A0A2P4XN08</accession>
<dbReference type="OrthoDB" id="127697at2759"/>
<organism evidence="1 2">
    <name type="scientific">Phytophthora palmivora</name>
    <dbReference type="NCBI Taxonomy" id="4796"/>
    <lineage>
        <taxon>Eukaryota</taxon>
        <taxon>Sar</taxon>
        <taxon>Stramenopiles</taxon>
        <taxon>Oomycota</taxon>
        <taxon>Peronosporomycetes</taxon>
        <taxon>Peronosporales</taxon>
        <taxon>Peronosporaceae</taxon>
        <taxon>Phytophthora</taxon>
    </lineage>
</organism>
<protein>
    <submittedName>
        <fullName evidence="1">Uncharacterized protein</fullName>
    </submittedName>
</protein>
<dbReference type="EMBL" id="NCKW01009503">
    <property type="protein sequence ID" value="POM66928.1"/>
    <property type="molecule type" value="Genomic_DNA"/>
</dbReference>
<comment type="caution">
    <text evidence="1">The sequence shown here is derived from an EMBL/GenBank/DDBJ whole genome shotgun (WGS) entry which is preliminary data.</text>
</comment>